<sequence length="637" mass="73638">MGWMYDLYQTYENNIGQVGKVGITKSNRRYTLLPIAHTTQSAQVEITVDEAGNFYNAKVVDKEEATTVIPCTEQSLSRTSKPVPHPLHDKLMYVAGDFEKYGGKIRKGFQPYEDYLTNLKEWVESPHTNDRVKSIYWYILKGTLIKDLIEVSILSVDKKNHLIPKWTKTVGEEYGEKPKLFKVISDTQDKVFVRFNTHKLGSSETKVWEDEEVINSFINFYKDKLQQSDLCYVTGKTKPRTEKHLSGLRRAGDSAKLISGNDTSGLTFRGRFDKANEVVSISYDVSQKAHNALKWLIQKQGKIVDGRVFLVWGNEKTEVPSPQDDADSLFRELGYNFTNETEESDTHEIFAEKFSKAIDGYKSDLSYKSQVSILILDAATPGRLSIVYYRNLEKEEYLKQIIKWHQTCSWLHQYKKSEGKQRIKFYGAPSSRDIALVAYGPRVGDNIIKGTMERILPCIVDGHKIPLDIIRSAFYRASNPVAMDRWEWEKTLSITCALLNKQYEKEGYEVALDVTNRNRDYLFGRLLAVADVLERRALTKEEDRATNAIRYMNAFSRHPARTWQIIQTNLQPYQVKLGNKAFYYNRLIDEIASQIEIDDFNNKPLSGKYLLGFYSQRYELYTSKKEKQENYNSNQEV</sequence>
<keyword evidence="2" id="KW-1185">Reference proteome</keyword>
<proteinExistence type="predicted"/>
<dbReference type="EMBL" id="NIQC01000011">
    <property type="protein sequence ID" value="OWZ83865.1"/>
    <property type="molecule type" value="Genomic_DNA"/>
</dbReference>
<protein>
    <submittedName>
        <fullName evidence="1">Type I-C CRISPR-associated protein Cas8c/Csd1</fullName>
    </submittedName>
</protein>
<comment type="caution">
    <text evidence="1">The sequence shown here is derived from an EMBL/GenBank/DDBJ whole genome shotgun (WGS) entry which is preliminary data.</text>
</comment>
<dbReference type="Pfam" id="PF09709">
    <property type="entry name" value="Cas_Csd1"/>
    <property type="match status" value="1"/>
</dbReference>
<dbReference type="AlphaFoldDB" id="A0A226BY57"/>
<dbReference type="NCBIfam" id="TIGR01863">
    <property type="entry name" value="cas_Csd1"/>
    <property type="match status" value="1"/>
</dbReference>
<evidence type="ECO:0000313" key="2">
    <source>
        <dbReference type="Proteomes" id="UP000214588"/>
    </source>
</evidence>
<dbReference type="CDD" id="cd09757">
    <property type="entry name" value="Cas8c_I-C"/>
    <property type="match status" value="1"/>
</dbReference>
<dbReference type="InterPro" id="IPR010144">
    <property type="entry name" value="CRISPR-assoc_prot_Csd1-typ"/>
</dbReference>
<dbReference type="Proteomes" id="UP000214588">
    <property type="component" value="Unassembled WGS sequence"/>
</dbReference>
<reference evidence="1 2" key="1">
    <citation type="submission" date="2017-06" db="EMBL/GenBank/DDBJ databases">
        <title>Draft Genome Sequence of Natranaerobius trueperi halophilic, alkalithermophilic bacteria from soda lakes.</title>
        <authorList>
            <person name="Zhao B."/>
        </authorList>
    </citation>
    <scope>NUCLEOTIDE SEQUENCE [LARGE SCALE GENOMIC DNA]</scope>
    <source>
        <strain evidence="1 2">DSM 18760</strain>
    </source>
</reference>
<evidence type="ECO:0000313" key="1">
    <source>
        <dbReference type="EMBL" id="OWZ83865.1"/>
    </source>
</evidence>
<gene>
    <name evidence="1" type="primary">cas8c</name>
    <name evidence="1" type="ORF">CDO51_06415</name>
</gene>
<dbReference type="OrthoDB" id="5389988at2"/>
<organism evidence="1 2">
    <name type="scientific">Natranaerobius trueperi</name>
    <dbReference type="NCBI Taxonomy" id="759412"/>
    <lineage>
        <taxon>Bacteria</taxon>
        <taxon>Bacillati</taxon>
        <taxon>Bacillota</taxon>
        <taxon>Clostridia</taxon>
        <taxon>Natranaerobiales</taxon>
        <taxon>Natranaerobiaceae</taxon>
        <taxon>Natranaerobius</taxon>
    </lineage>
</organism>
<name>A0A226BY57_9FIRM</name>
<dbReference type="RefSeq" id="WP_089023472.1">
    <property type="nucleotide sequence ID" value="NZ_NIQC01000011.1"/>
</dbReference>
<accession>A0A226BY57</accession>